<accession>A0A6A6VTI0</accession>
<gene>
    <name evidence="1" type="ORF">EJ05DRAFT_215947</name>
</gene>
<dbReference type="EMBL" id="ML996584">
    <property type="protein sequence ID" value="KAF2753455.1"/>
    <property type="molecule type" value="Genomic_DNA"/>
</dbReference>
<dbReference type="AlphaFoldDB" id="A0A6A6VTI0"/>
<evidence type="ECO:0000313" key="2">
    <source>
        <dbReference type="Proteomes" id="UP000799437"/>
    </source>
</evidence>
<dbReference type="Proteomes" id="UP000799437">
    <property type="component" value="Unassembled WGS sequence"/>
</dbReference>
<protein>
    <submittedName>
        <fullName evidence="1">Uncharacterized protein</fullName>
    </submittedName>
</protein>
<organism evidence="1 2">
    <name type="scientific">Pseudovirgaria hyperparasitica</name>
    <dbReference type="NCBI Taxonomy" id="470096"/>
    <lineage>
        <taxon>Eukaryota</taxon>
        <taxon>Fungi</taxon>
        <taxon>Dikarya</taxon>
        <taxon>Ascomycota</taxon>
        <taxon>Pezizomycotina</taxon>
        <taxon>Dothideomycetes</taxon>
        <taxon>Dothideomycetes incertae sedis</taxon>
        <taxon>Acrospermales</taxon>
        <taxon>Acrospermaceae</taxon>
        <taxon>Pseudovirgaria</taxon>
    </lineage>
</organism>
<evidence type="ECO:0000313" key="1">
    <source>
        <dbReference type="EMBL" id="KAF2753455.1"/>
    </source>
</evidence>
<dbReference type="GeneID" id="54480923"/>
<reference evidence="1" key="1">
    <citation type="journal article" date="2020" name="Stud. Mycol.">
        <title>101 Dothideomycetes genomes: a test case for predicting lifestyles and emergence of pathogens.</title>
        <authorList>
            <person name="Haridas S."/>
            <person name="Albert R."/>
            <person name="Binder M."/>
            <person name="Bloem J."/>
            <person name="Labutti K."/>
            <person name="Salamov A."/>
            <person name="Andreopoulos B."/>
            <person name="Baker S."/>
            <person name="Barry K."/>
            <person name="Bills G."/>
            <person name="Bluhm B."/>
            <person name="Cannon C."/>
            <person name="Castanera R."/>
            <person name="Culley D."/>
            <person name="Daum C."/>
            <person name="Ezra D."/>
            <person name="Gonzalez J."/>
            <person name="Henrissat B."/>
            <person name="Kuo A."/>
            <person name="Liang C."/>
            <person name="Lipzen A."/>
            <person name="Lutzoni F."/>
            <person name="Magnuson J."/>
            <person name="Mondo S."/>
            <person name="Nolan M."/>
            <person name="Ohm R."/>
            <person name="Pangilinan J."/>
            <person name="Park H.-J."/>
            <person name="Ramirez L."/>
            <person name="Alfaro M."/>
            <person name="Sun H."/>
            <person name="Tritt A."/>
            <person name="Yoshinaga Y."/>
            <person name="Zwiers L.-H."/>
            <person name="Turgeon B."/>
            <person name="Goodwin S."/>
            <person name="Spatafora J."/>
            <person name="Crous P."/>
            <person name="Grigoriev I."/>
        </authorList>
    </citation>
    <scope>NUCLEOTIDE SEQUENCE</scope>
    <source>
        <strain evidence="1">CBS 121739</strain>
    </source>
</reference>
<name>A0A6A6VTI0_9PEZI</name>
<sequence>MLSGLARSHRVHGWIQGLSLSLARTSIWDSILATGATHDPADEDAVMCLYMRIAGLNGVLPCRNQLVIWPCATAAISSAGSCTARRVACSPGMPMPCFQSSEEHLFHTYRSPFAFVTVLVPVFSFWLTDSQWPAAL</sequence>
<keyword evidence="2" id="KW-1185">Reference proteome</keyword>
<dbReference type="RefSeq" id="XP_033595906.1">
    <property type="nucleotide sequence ID" value="XM_033739869.1"/>
</dbReference>
<proteinExistence type="predicted"/>